<dbReference type="Gene3D" id="3.30.70.330">
    <property type="match status" value="1"/>
</dbReference>
<evidence type="ECO:0000313" key="7">
    <source>
        <dbReference type="EMBL" id="KAL0071005.1"/>
    </source>
</evidence>
<evidence type="ECO:0000256" key="2">
    <source>
        <dbReference type="ARBA" id="ARBA00022884"/>
    </source>
</evidence>
<comment type="caution">
    <text evidence="7">The sequence shown here is derived from an EMBL/GenBank/DDBJ whole genome shotgun (WGS) entry which is preliminary data.</text>
</comment>
<keyword evidence="8" id="KW-1185">Reference proteome</keyword>
<evidence type="ECO:0000256" key="1">
    <source>
        <dbReference type="ARBA" id="ARBA00021141"/>
    </source>
</evidence>
<dbReference type="InterPro" id="IPR050374">
    <property type="entry name" value="RRT5_SRSF_SR"/>
</dbReference>
<evidence type="ECO:0000256" key="4">
    <source>
        <dbReference type="PROSITE-ProRule" id="PRU00176"/>
    </source>
</evidence>
<feature type="domain" description="RRM" evidence="6">
    <location>
        <begin position="39"/>
        <end position="120"/>
    </location>
</feature>
<keyword evidence="2 4" id="KW-0694">RNA-binding</keyword>
<dbReference type="InterPro" id="IPR035979">
    <property type="entry name" value="RBD_domain_sf"/>
</dbReference>
<dbReference type="SMART" id="SM00360">
    <property type="entry name" value="RRM"/>
    <property type="match status" value="1"/>
</dbReference>
<feature type="region of interest" description="Disordered" evidence="5">
    <location>
        <begin position="1"/>
        <end position="30"/>
    </location>
</feature>
<dbReference type="Pfam" id="PF00076">
    <property type="entry name" value="RRM_1"/>
    <property type="match status" value="1"/>
</dbReference>
<organism evidence="7 8">
    <name type="scientific">Marasmius tenuissimus</name>
    <dbReference type="NCBI Taxonomy" id="585030"/>
    <lineage>
        <taxon>Eukaryota</taxon>
        <taxon>Fungi</taxon>
        <taxon>Dikarya</taxon>
        <taxon>Basidiomycota</taxon>
        <taxon>Agaricomycotina</taxon>
        <taxon>Agaricomycetes</taxon>
        <taxon>Agaricomycetidae</taxon>
        <taxon>Agaricales</taxon>
        <taxon>Marasmiineae</taxon>
        <taxon>Marasmiaceae</taxon>
        <taxon>Marasmius</taxon>
    </lineage>
</organism>
<dbReference type="InterPro" id="IPR000504">
    <property type="entry name" value="RRM_dom"/>
</dbReference>
<dbReference type="Proteomes" id="UP001437256">
    <property type="component" value="Unassembled WGS sequence"/>
</dbReference>
<feature type="region of interest" description="Disordered" evidence="5">
    <location>
        <begin position="177"/>
        <end position="268"/>
    </location>
</feature>
<protein>
    <recommendedName>
        <fullName evidence="1">Probable RNA-binding protein 18</fullName>
    </recommendedName>
    <alternativeName>
        <fullName evidence="3">RNA-binding motif protein 18</fullName>
    </alternativeName>
</protein>
<accession>A0ABR3ABY3</accession>
<dbReference type="EMBL" id="JBBXMP010000004">
    <property type="protein sequence ID" value="KAL0071005.1"/>
    <property type="molecule type" value="Genomic_DNA"/>
</dbReference>
<dbReference type="SUPFAM" id="SSF54928">
    <property type="entry name" value="RNA-binding domain, RBD"/>
    <property type="match status" value="1"/>
</dbReference>
<dbReference type="PROSITE" id="PS50102">
    <property type="entry name" value="RRM"/>
    <property type="match status" value="1"/>
</dbReference>
<evidence type="ECO:0000313" key="8">
    <source>
        <dbReference type="Proteomes" id="UP001437256"/>
    </source>
</evidence>
<evidence type="ECO:0000256" key="3">
    <source>
        <dbReference type="ARBA" id="ARBA00030780"/>
    </source>
</evidence>
<name>A0ABR3ABY3_9AGAR</name>
<dbReference type="CDD" id="cd12355">
    <property type="entry name" value="RRM_RBM18"/>
    <property type="match status" value="1"/>
</dbReference>
<dbReference type="InterPro" id="IPR039157">
    <property type="entry name" value="RBM18_RRM"/>
</dbReference>
<feature type="compositionally biased region" description="Low complexity" evidence="5">
    <location>
        <begin position="182"/>
        <end position="198"/>
    </location>
</feature>
<dbReference type="InterPro" id="IPR012677">
    <property type="entry name" value="Nucleotide-bd_a/b_plait_sf"/>
</dbReference>
<feature type="compositionally biased region" description="Low complexity" evidence="5">
    <location>
        <begin position="21"/>
        <end position="30"/>
    </location>
</feature>
<feature type="compositionally biased region" description="Pro residues" evidence="5">
    <location>
        <begin position="199"/>
        <end position="214"/>
    </location>
</feature>
<proteinExistence type="predicted"/>
<sequence length="268" mass="28849">MSSDPDNLISYPKSDSTPEPVQVSSSSAVSSTSRQVLNDRIYVGNLHPTVDEYSLLQLFSKYGRITKLDFLFHKSGPLKGKPRGYAFVEYGDKDEAQKALASAHDKLFRGRKLVVTFAQQAPLDIGASSSRLRKNVMDSGRPTTLSLLKSGVTAHNAKHHDPTSNKIAMMEAKLRQMEASKELPSASTSSSLPTHPSLPSKPPPMDPNAKPPRAPTNNKPPVLAPPNPEPHGLRLAPPTKPVAASKPKASGLLGVKIVKKKDKPADAT</sequence>
<reference evidence="7 8" key="1">
    <citation type="submission" date="2024-05" db="EMBL/GenBank/DDBJ databases">
        <title>A draft genome resource for the thread blight pathogen Marasmius tenuissimus strain MS-2.</title>
        <authorList>
            <person name="Yulfo-Soto G.E."/>
            <person name="Baruah I.K."/>
            <person name="Amoako-Attah I."/>
            <person name="Bukari Y."/>
            <person name="Meinhardt L.W."/>
            <person name="Bailey B.A."/>
            <person name="Cohen S.P."/>
        </authorList>
    </citation>
    <scope>NUCLEOTIDE SEQUENCE [LARGE SCALE GENOMIC DNA]</scope>
    <source>
        <strain evidence="7 8">MS-2</strain>
    </source>
</reference>
<gene>
    <name evidence="7" type="ORF">AAF712_001563</name>
</gene>
<evidence type="ECO:0000259" key="6">
    <source>
        <dbReference type="PROSITE" id="PS50102"/>
    </source>
</evidence>
<evidence type="ECO:0000256" key="5">
    <source>
        <dbReference type="SAM" id="MobiDB-lite"/>
    </source>
</evidence>
<dbReference type="PANTHER" id="PTHR23003">
    <property type="entry name" value="RNA RECOGNITION MOTIF RRM DOMAIN CONTAINING PROTEIN"/>
    <property type="match status" value="1"/>
</dbReference>